<keyword evidence="5 8" id="KW-0812">Transmembrane</keyword>
<name>A0A1W2AZ81_9RHOB</name>
<evidence type="ECO:0000256" key="5">
    <source>
        <dbReference type="ARBA" id="ARBA00022692"/>
    </source>
</evidence>
<feature type="transmembrane region" description="Helical" evidence="8">
    <location>
        <begin position="135"/>
        <end position="159"/>
    </location>
</feature>
<dbReference type="GO" id="GO:1903785">
    <property type="term" value="P:L-valine transmembrane transport"/>
    <property type="evidence" value="ECO:0007669"/>
    <property type="project" value="TreeGrafter"/>
</dbReference>
<sequence length="237" mass="24712">MTLPTENATFWRGVVDGLPFVLVSAPFGVLFGVLATEGGLNLLEILSFSLVVVAGAAQFTALQLMLDNAPTIVVLASALAVNLRLVMYSAGLAPHLGGAPLKARLAAAYMLVDPVYALTAARYDAQPSMPMPLKVAYFFGTAAPVMIGWFASTLIGAALGTQIPEAYALDFALPIAFIAMAGPMMRTAAHMAAAFVAVVLALSLTWLPYGTGLLVAGLGGMLTGARVELMQRERITP</sequence>
<comment type="similarity">
    <text evidence="2">Belongs to the AzlC family.</text>
</comment>
<dbReference type="OrthoDB" id="3579489at2"/>
<dbReference type="InterPro" id="IPR011606">
    <property type="entry name" value="Brnchd-chn_aa_trnsp_permease"/>
</dbReference>
<evidence type="ECO:0000256" key="1">
    <source>
        <dbReference type="ARBA" id="ARBA00004651"/>
    </source>
</evidence>
<feature type="transmembrane region" description="Helical" evidence="8">
    <location>
        <begin position="191"/>
        <end position="224"/>
    </location>
</feature>
<evidence type="ECO:0000256" key="4">
    <source>
        <dbReference type="ARBA" id="ARBA00022475"/>
    </source>
</evidence>
<dbReference type="AlphaFoldDB" id="A0A1W2AZ81"/>
<feature type="transmembrane region" description="Helical" evidence="8">
    <location>
        <begin position="72"/>
        <end position="93"/>
    </location>
</feature>
<feature type="transmembrane region" description="Helical" evidence="8">
    <location>
        <begin position="17"/>
        <end position="35"/>
    </location>
</feature>
<evidence type="ECO:0000256" key="2">
    <source>
        <dbReference type="ARBA" id="ARBA00010735"/>
    </source>
</evidence>
<protein>
    <submittedName>
        <fullName evidence="9">Predicted branched-chain amino acid permease (Azaleucine resistance)</fullName>
    </submittedName>
</protein>
<accession>A0A1W2AZ81</accession>
<comment type="subcellular location">
    <subcellularLocation>
        <location evidence="1">Cell membrane</location>
        <topology evidence="1">Multi-pass membrane protein</topology>
    </subcellularLocation>
</comment>
<evidence type="ECO:0000256" key="6">
    <source>
        <dbReference type="ARBA" id="ARBA00022989"/>
    </source>
</evidence>
<keyword evidence="4" id="KW-1003">Cell membrane</keyword>
<keyword evidence="3" id="KW-0813">Transport</keyword>
<dbReference type="GO" id="GO:0005886">
    <property type="term" value="C:plasma membrane"/>
    <property type="evidence" value="ECO:0007669"/>
    <property type="project" value="UniProtKB-SubCell"/>
</dbReference>
<organism evidence="9 10">
    <name type="scientific">Primorskyibacter flagellatus</name>
    <dbReference type="NCBI Taxonomy" id="1387277"/>
    <lineage>
        <taxon>Bacteria</taxon>
        <taxon>Pseudomonadati</taxon>
        <taxon>Pseudomonadota</taxon>
        <taxon>Alphaproteobacteria</taxon>
        <taxon>Rhodobacterales</taxon>
        <taxon>Roseobacteraceae</taxon>
        <taxon>Primorskyibacter</taxon>
    </lineage>
</organism>
<evidence type="ECO:0000256" key="3">
    <source>
        <dbReference type="ARBA" id="ARBA00022448"/>
    </source>
</evidence>
<evidence type="ECO:0000256" key="7">
    <source>
        <dbReference type="ARBA" id="ARBA00023136"/>
    </source>
</evidence>
<evidence type="ECO:0000313" key="9">
    <source>
        <dbReference type="EMBL" id="SMC65498.1"/>
    </source>
</evidence>
<reference evidence="9 10" key="1">
    <citation type="submission" date="2017-04" db="EMBL/GenBank/DDBJ databases">
        <authorList>
            <person name="Afonso C.L."/>
            <person name="Miller P.J."/>
            <person name="Scott M.A."/>
            <person name="Spackman E."/>
            <person name="Goraichik I."/>
            <person name="Dimitrov K.M."/>
            <person name="Suarez D.L."/>
            <person name="Swayne D.E."/>
        </authorList>
    </citation>
    <scope>NUCLEOTIDE SEQUENCE [LARGE SCALE GENOMIC DNA]</scope>
    <source>
        <strain evidence="9 10">CGMCC 1.12644</strain>
    </source>
</reference>
<dbReference type="PANTHER" id="PTHR34979:SF1">
    <property type="entry name" value="INNER MEMBRANE PROTEIN YGAZ"/>
    <property type="match status" value="1"/>
</dbReference>
<feature type="transmembrane region" description="Helical" evidence="8">
    <location>
        <begin position="42"/>
        <end position="66"/>
    </location>
</feature>
<dbReference type="Proteomes" id="UP000192330">
    <property type="component" value="Unassembled WGS sequence"/>
</dbReference>
<keyword evidence="6 8" id="KW-1133">Transmembrane helix</keyword>
<evidence type="ECO:0000313" key="10">
    <source>
        <dbReference type="Proteomes" id="UP000192330"/>
    </source>
</evidence>
<gene>
    <name evidence="9" type="ORF">SAMN06295998_103370</name>
</gene>
<keyword evidence="10" id="KW-1185">Reference proteome</keyword>
<dbReference type="EMBL" id="FWYD01000003">
    <property type="protein sequence ID" value="SMC65498.1"/>
    <property type="molecule type" value="Genomic_DNA"/>
</dbReference>
<evidence type="ECO:0000256" key="8">
    <source>
        <dbReference type="SAM" id="Phobius"/>
    </source>
</evidence>
<keyword evidence="7 8" id="KW-0472">Membrane</keyword>
<dbReference type="RefSeq" id="WP_084351884.1">
    <property type="nucleotide sequence ID" value="NZ_FWYD01000003.1"/>
</dbReference>
<dbReference type="STRING" id="1387277.SAMN06295998_103370"/>
<feature type="transmembrane region" description="Helical" evidence="8">
    <location>
        <begin position="166"/>
        <end position="185"/>
    </location>
</feature>
<proteinExistence type="inferred from homology"/>
<dbReference type="Pfam" id="PF03591">
    <property type="entry name" value="AzlC"/>
    <property type="match status" value="1"/>
</dbReference>
<dbReference type="PANTHER" id="PTHR34979">
    <property type="entry name" value="INNER MEMBRANE PROTEIN YGAZ"/>
    <property type="match status" value="1"/>
</dbReference>